<dbReference type="Proteomes" id="UP001195196">
    <property type="component" value="Unassembled WGS sequence"/>
</dbReference>
<gene>
    <name evidence="2" type="ORF">JTZ10_10975</name>
</gene>
<proteinExistence type="predicted"/>
<evidence type="ECO:0000313" key="3">
    <source>
        <dbReference type="Proteomes" id="UP001195196"/>
    </source>
</evidence>
<comment type="caution">
    <text evidence="2">The sequence shown here is derived from an EMBL/GenBank/DDBJ whole genome shotgun (WGS) entry which is preliminary data.</text>
</comment>
<sequence>MTEKHALPASLGEDGRLLWRSITAQVEDDDLQLDARELSILELACATTDELRKVERALKRSPATVEGSMGQPVPNPLLAEARAARTQIAALLGKLELDPPATQSRGSNSGHTATKARSAAHTRWRGSGA</sequence>
<evidence type="ECO:0000256" key="1">
    <source>
        <dbReference type="SAM" id="MobiDB-lite"/>
    </source>
</evidence>
<feature type="region of interest" description="Disordered" evidence="1">
    <location>
        <begin position="95"/>
        <end position="129"/>
    </location>
</feature>
<dbReference type="InterPro" id="IPR006448">
    <property type="entry name" value="Phage_term_ssu_P27"/>
</dbReference>
<reference evidence="2" key="1">
    <citation type="submission" date="2021-02" db="EMBL/GenBank/DDBJ databases">
        <title>Taxonomy, biology and ecology of Rhodococcus bacteria occurring in California pistachio and other woody hosts as revealed by genome sequence analyses.</title>
        <authorList>
            <person name="Riely B."/>
            <person name="Gai Y."/>
        </authorList>
    </citation>
    <scope>NUCLEOTIDE SEQUENCE</scope>
    <source>
        <strain evidence="2">BP-295</strain>
    </source>
</reference>
<dbReference type="EMBL" id="JAFFGU010000004">
    <property type="protein sequence ID" value="MBM7278285.1"/>
    <property type="molecule type" value="Genomic_DNA"/>
</dbReference>
<feature type="compositionally biased region" description="Basic residues" evidence="1">
    <location>
        <begin position="118"/>
        <end position="129"/>
    </location>
</feature>
<feature type="compositionally biased region" description="Polar residues" evidence="1">
    <location>
        <begin position="101"/>
        <end position="112"/>
    </location>
</feature>
<protein>
    <submittedName>
        <fullName evidence="2">P27 family phage terminase small subunit</fullName>
    </submittedName>
</protein>
<name>A0AAW4G533_GORRU</name>
<dbReference type="AlphaFoldDB" id="A0AAW4G533"/>
<dbReference type="Pfam" id="PF05119">
    <property type="entry name" value="Terminase_4"/>
    <property type="match status" value="1"/>
</dbReference>
<organism evidence="2 3">
    <name type="scientific">Gordonia rubripertincta</name>
    <name type="common">Rhodococcus corallinus</name>
    <dbReference type="NCBI Taxonomy" id="36822"/>
    <lineage>
        <taxon>Bacteria</taxon>
        <taxon>Bacillati</taxon>
        <taxon>Actinomycetota</taxon>
        <taxon>Actinomycetes</taxon>
        <taxon>Mycobacteriales</taxon>
        <taxon>Gordoniaceae</taxon>
        <taxon>Gordonia</taxon>
    </lineage>
</organism>
<evidence type="ECO:0000313" key="2">
    <source>
        <dbReference type="EMBL" id="MBM7278285.1"/>
    </source>
</evidence>
<dbReference type="RefSeq" id="WP_204717976.1">
    <property type="nucleotide sequence ID" value="NZ_JAFFGU010000004.1"/>
</dbReference>
<accession>A0AAW4G533</accession>